<organism evidence="2 3">
    <name type="scientific">Arthrobotrys flagrans</name>
    <name type="common">Nematode-trapping fungus</name>
    <name type="synonym">Trichothecium flagrans</name>
    <dbReference type="NCBI Taxonomy" id="97331"/>
    <lineage>
        <taxon>Eukaryota</taxon>
        <taxon>Fungi</taxon>
        <taxon>Dikarya</taxon>
        <taxon>Ascomycota</taxon>
        <taxon>Pezizomycotina</taxon>
        <taxon>Orbiliomycetes</taxon>
        <taxon>Orbiliales</taxon>
        <taxon>Orbiliaceae</taxon>
        <taxon>Arthrobotrys</taxon>
    </lineage>
</organism>
<dbReference type="InterPro" id="IPR001214">
    <property type="entry name" value="SET_dom"/>
</dbReference>
<evidence type="ECO:0000313" key="3">
    <source>
        <dbReference type="Proteomes" id="UP000283090"/>
    </source>
</evidence>
<evidence type="ECO:0000313" key="2">
    <source>
        <dbReference type="EMBL" id="RVD88787.1"/>
    </source>
</evidence>
<dbReference type="STRING" id="97331.A0A437ADA8"/>
<accession>A0A437ADA8</accession>
<protein>
    <recommendedName>
        <fullName evidence="1">SET domain-containing protein</fullName>
    </recommendedName>
</protein>
<dbReference type="Gene3D" id="2.170.270.10">
    <property type="entry name" value="SET domain"/>
    <property type="match status" value="1"/>
</dbReference>
<dbReference type="InterPro" id="IPR011990">
    <property type="entry name" value="TPR-like_helical_dom_sf"/>
</dbReference>
<reference evidence="2 3" key="1">
    <citation type="submission" date="2019-01" db="EMBL/GenBank/DDBJ databases">
        <title>Intercellular communication is required for trap formation in the nematode-trapping fungus Duddingtonia flagrans.</title>
        <authorList>
            <person name="Youssar L."/>
            <person name="Wernet V."/>
            <person name="Hensel N."/>
            <person name="Hildebrandt H.-G."/>
            <person name="Fischer R."/>
        </authorList>
    </citation>
    <scope>NUCLEOTIDE SEQUENCE [LARGE SCALE GENOMIC DNA]</scope>
    <source>
        <strain evidence="2 3">CBS H-5679</strain>
    </source>
</reference>
<feature type="domain" description="SET" evidence="1">
    <location>
        <begin position="421"/>
        <end position="646"/>
    </location>
</feature>
<dbReference type="PANTHER" id="PTHR47643:SF2">
    <property type="entry name" value="TPR DOMAIN PROTEIN (AFU_ORTHOLOGUE AFUA_5G12710)"/>
    <property type="match status" value="1"/>
</dbReference>
<dbReference type="CDD" id="cd20071">
    <property type="entry name" value="SET_SMYD"/>
    <property type="match status" value="1"/>
</dbReference>
<gene>
    <name evidence="2" type="ORF">DFL_002961</name>
</gene>
<dbReference type="InterPro" id="IPR046341">
    <property type="entry name" value="SET_dom_sf"/>
</dbReference>
<dbReference type="SUPFAM" id="SSF48452">
    <property type="entry name" value="TPR-like"/>
    <property type="match status" value="1"/>
</dbReference>
<dbReference type="EMBL" id="SAEB01000003">
    <property type="protein sequence ID" value="RVD88787.1"/>
    <property type="molecule type" value="Genomic_DNA"/>
</dbReference>
<dbReference type="GeneID" id="93585272"/>
<evidence type="ECO:0000259" key="1">
    <source>
        <dbReference type="PROSITE" id="PS50280"/>
    </source>
</evidence>
<dbReference type="VEuPathDB" id="FungiDB:DFL_002961"/>
<dbReference type="InterPro" id="IPR053209">
    <property type="entry name" value="Gramillin-biosynth_MTr"/>
</dbReference>
<dbReference type="SUPFAM" id="SSF82199">
    <property type="entry name" value="SET domain"/>
    <property type="match status" value="1"/>
</dbReference>
<dbReference type="OrthoDB" id="435038at2759"/>
<dbReference type="AlphaFoldDB" id="A0A437ADA8"/>
<dbReference type="PANTHER" id="PTHR47643">
    <property type="entry name" value="TPR DOMAIN PROTEIN (AFU_ORTHOLOGUE AFUA_5G12710)"/>
    <property type="match status" value="1"/>
</dbReference>
<dbReference type="Gene3D" id="1.25.40.10">
    <property type="entry name" value="Tetratricopeptide repeat domain"/>
    <property type="match status" value="1"/>
</dbReference>
<dbReference type="Pfam" id="PF00856">
    <property type="entry name" value="SET"/>
    <property type="match status" value="1"/>
</dbReference>
<proteinExistence type="predicted"/>
<comment type="caution">
    <text evidence="2">The sequence shown here is derived from an EMBL/GenBank/DDBJ whole genome shotgun (WGS) entry which is preliminary data.</text>
</comment>
<dbReference type="PROSITE" id="PS50280">
    <property type="entry name" value="SET"/>
    <property type="match status" value="1"/>
</dbReference>
<name>A0A437ADA8_ARTFL</name>
<dbReference type="Proteomes" id="UP000283090">
    <property type="component" value="Unassembled WGS sequence"/>
</dbReference>
<dbReference type="RefSeq" id="XP_067494331.1">
    <property type="nucleotide sequence ID" value="XM_067631823.1"/>
</dbReference>
<dbReference type="SMART" id="SM00317">
    <property type="entry name" value="SET"/>
    <property type="match status" value="1"/>
</dbReference>
<keyword evidence="3" id="KW-1185">Reference proteome</keyword>
<sequence>MAANPRPPMGVERRIHRIKRDINSSAVGHLDRAVDRMAVAFSPNTRFADLDFNGPAAIAAMNSHPGGQIMHYHANSNIQTLACSTPIPTLHMHPENRHMFRYFLGIPEPATDKNYPNSIYNIRTAFTPYPPSTARNLEPTTARNLIVGQRFFGHCLVVKAILPPKHLDATHVLIEDEAGKWEMLHIFNFPYVNHPEDRVGQGQLMIIKEPFYYIGYGGFPAIRVDHPSDITYVMYDHPLVPAKWKRTDVHGLDAETRMLKMDGEVRMRWRKYNQAADCLTLAYDIIERTQQETENLSRPSPSGAQAASKLEAIELRVGCYYYLNQWAKCLADATTILNVAFNEKAAWYKANALFYLNSFDEAKQVILRIMGGSHYKFKECSKLHSQVRTHQSNSMGQYNMTQILERGREGQHEVCAGDCAFGVRVKKSPGVGGHGLFAQKDFKTGDLVMAIKAVATVHGEKNVALRVRNQRGEHLKTKYGQTMVAQTITRMTAEPKNVGHLIQKLNRGKFDGTFFKHNGEYLVNGFWIDDTIEKYSVQHNIYNKRIPDSGGILDPEIFPDVAPSVRSSTPAGYVSPAPGNISINSVESQDIPHDLGLTDQTSFFPQAAFINHSCLPNVRISIFSDLMFVHAASAINKDEELFINYLDDDYSPLTQRREILRELFGFTCRCTRCEFEYDNFKYWSTRKKVHEEIGKLKSGNYAHSPSVILDGISHCIRTLKYEFKDHPSDIPQFDMAWALMTEEYARRRVDHDGKRTGRNTELRDMKLALQMLRALGAEYEFIEGDVKIFRYGFICKWLVEAWILAAISSARFYGSVFWTLRVIARDVYGILCGEMVTFEKLFWGRLEEAEVAVLTEEEMLSMADLVDWLEREMLDKTKLVG</sequence>